<feature type="compositionally biased region" description="Polar residues" evidence="7">
    <location>
        <begin position="283"/>
        <end position="297"/>
    </location>
</feature>
<dbReference type="SUPFAM" id="SSF46785">
    <property type="entry name" value="Winged helix' DNA-binding domain"/>
    <property type="match status" value="1"/>
</dbReference>
<evidence type="ECO:0000256" key="7">
    <source>
        <dbReference type="SAM" id="MobiDB-lite"/>
    </source>
</evidence>
<comment type="subcellular location">
    <subcellularLocation>
        <location evidence="1">Nucleus</location>
    </subcellularLocation>
</comment>
<feature type="compositionally biased region" description="Polar residues" evidence="7">
    <location>
        <begin position="306"/>
        <end position="330"/>
    </location>
</feature>
<keyword evidence="4" id="KW-0159">Chromosome partition</keyword>
<dbReference type="InterPro" id="IPR036390">
    <property type="entry name" value="WH_DNA-bd_sf"/>
</dbReference>
<evidence type="ECO:0000259" key="9">
    <source>
        <dbReference type="Pfam" id="PF04825"/>
    </source>
</evidence>
<dbReference type="GO" id="GO:0005634">
    <property type="term" value="C:nucleus"/>
    <property type="evidence" value="ECO:0007669"/>
    <property type="project" value="UniProtKB-SubCell"/>
</dbReference>
<dbReference type="CDD" id="cd21793">
    <property type="entry name" value="Rad21_Rec8_M_AtSYN1-like"/>
    <property type="match status" value="1"/>
</dbReference>
<dbReference type="PANTHER" id="PTHR12585">
    <property type="entry name" value="SCC1 / RAD21 FAMILY MEMBER"/>
    <property type="match status" value="1"/>
</dbReference>
<dbReference type="Pfam" id="PF04824">
    <property type="entry name" value="Rad21_Rec8"/>
    <property type="match status" value="1"/>
</dbReference>
<feature type="compositionally biased region" description="Polar residues" evidence="7">
    <location>
        <begin position="222"/>
        <end position="237"/>
    </location>
</feature>
<dbReference type="GO" id="GO:0007062">
    <property type="term" value="P:sister chromatid cohesion"/>
    <property type="evidence" value="ECO:0000318"/>
    <property type="project" value="GO_Central"/>
</dbReference>
<feature type="region of interest" description="Disordered" evidence="7">
    <location>
        <begin position="1139"/>
        <end position="1277"/>
    </location>
</feature>
<feature type="region of interest" description="Disordered" evidence="7">
    <location>
        <begin position="823"/>
        <end position="846"/>
    </location>
</feature>
<evidence type="ECO:0000256" key="2">
    <source>
        <dbReference type="ARBA" id="ARBA00009870"/>
    </source>
</evidence>
<keyword evidence="3" id="KW-0132">Cell division</keyword>
<dbReference type="PANTHER" id="PTHR12585:SF69">
    <property type="entry name" value="FI11703P"/>
    <property type="match status" value="1"/>
</dbReference>
<feature type="region of interest" description="Disordered" evidence="7">
    <location>
        <begin position="188"/>
        <end position="421"/>
    </location>
</feature>
<dbReference type="InterPro" id="IPR006910">
    <property type="entry name" value="Rad21_Rec8_N"/>
</dbReference>
<feature type="compositionally biased region" description="Acidic residues" evidence="7">
    <location>
        <begin position="1249"/>
        <end position="1267"/>
    </location>
</feature>
<protein>
    <recommendedName>
        <fullName evidence="12">Rad21/Rec8-like protein N-terminal domain-containing protein</fullName>
    </recommendedName>
</protein>
<feature type="compositionally biased region" description="Basic and acidic residues" evidence="7">
    <location>
        <begin position="1148"/>
        <end position="1163"/>
    </location>
</feature>
<comment type="subunit">
    <text evidence="6">Component of the cohesin complex.</text>
</comment>
<evidence type="ECO:0008006" key="12">
    <source>
        <dbReference type="Google" id="ProtNLM"/>
    </source>
</evidence>
<evidence type="ECO:0000256" key="3">
    <source>
        <dbReference type="ARBA" id="ARBA00022776"/>
    </source>
</evidence>
<dbReference type="Pfam" id="PF04825">
    <property type="entry name" value="Rad21_Rec8_N"/>
    <property type="match status" value="1"/>
</dbReference>
<feature type="compositionally biased region" description="Acidic residues" evidence="7">
    <location>
        <begin position="367"/>
        <end position="394"/>
    </location>
</feature>
<accession>A0A9R1UGY8</accession>
<evidence type="ECO:0000256" key="6">
    <source>
        <dbReference type="ARBA" id="ARBA00064543"/>
    </source>
</evidence>
<feature type="compositionally biased region" description="Basic and acidic residues" evidence="7">
    <location>
        <begin position="356"/>
        <end position="366"/>
    </location>
</feature>
<evidence type="ECO:0000256" key="5">
    <source>
        <dbReference type="ARBA" id="ARBA00023242"/>
    </source>
</evidence>
<keyword evidence="5" id="KW-0539">Nucleus</keyword>
<evidence type="ECO:0000256" key="4">
    <source>
        <dbReference type="ARBA" id="ARBA00022829"/>
    </source>
</evidence>
<comment type="similarity">
    <text evidence="2">Belongs to the rad21 family.</text>
</comment>
<dbReference type="Proteomes" id="UP000235145">
    <property type="component" value="Unassembled WGS sequence"/>
</dbReference>
<evidence type="ECO:0000256" key="1">
    <source>
        <dbReference type="ARBA" id="ARBA00004123"/>
    </source>
</evidence>
<keyword evidence="11" id="KW-1185">Reference proteome</keyword>
<evidence type="ECO:0000313" key="10">
    <source>
        <dbReference type="EMBL" id="KAJ0186855.1"/>
    </source>
</evidence>
<evidence type="ECO:0000313" key="11">
    <source>
        <dbReference type="Proteomes" id="UP000235145"/>
    </source>
</evidence>
<dbReference type="InterPro" id="IPR006909">
    <property type="entry name" value="Rad21/Rec8_C_eu"/>
</dbReference>
<sequence length="1359" mass="151176">MFYSQFILAKKGPLGTIWIAAHLERKLRKNQVSDTDIGVSVDSILFPEMPIALRLSSHLLLGVVRIYSKKVSYLFDDCSEALLKVKNAFRANAVDLPPEESTAPYHAITLPETFDLDDFELPDNENLQGFVDHHVGAKEQITLQDTMEGVVYTTSEFGRDERFGDGEASHLDLNEELVVEKAATTAVDTDTDTLNSNSVDLDPQASSQAKTPAEPAADTDTDTLNLNSVDPQESFQAKTPAATVGDTNTDTDTLNSNVDPQASFQEKTPAETAADTDIDTDTLNSNVDLDPQASFQAKTPAETAGVTDTDTATLNSNVDPQASFQANTPAETAVDTDTVTATLNSNVDLDPQAKTPVKDDEDHDAMSDDDGLDQMEDSDGYDDGDADYVPDDYEGPSTPGLWEEPNLPNIQETPTCDDESLKEKLENTSQKVTDYVPHQQEKSTPVDHMSIDDFGHQSISMTQGLEGVKETYYENAIEKEHGNDINTRDNWFKVQGNIENAYHPTTSHLVSNSETLNEHENNPTNVSSFHSLETTSREKENPSNFFGGSGLMQGEASHATNTFDLNLQEIHFTQSHDEDQVGCNLYNEQQYNVNQGDNINNNTNIYTSHFSSSERLLGVQERFEDVPQQDKTNVYTSHFQASERLPVVQERFQDVNQGINININTINTNIYTSPLLPVQERFSDHVTTQRDNTNSYTSHFPDTDRLLGVQEKFPQGDNVNVNINTSGYTSTFPTAADTLLGVQERFPQADNTNTYISSQISAPDRLLGVQERFQDATQGNKSNNTNLYTSSSSSSHFAPAERLLAVQERFSDAVLRQNTTPVQENLSRGDGGHFASGKKRSFNDSSMMSQSINFGDPSGLLTTTKITPQSVPNNDDILSSILVGRSSVMQVNPTPPPQKRRRQTAPKPPKSSVPPKRKVPMDDSTVLHGDMIRQQLTDTSDIRRPRKKVSCTWVELSMIHKQLWEDAIFHEALFTGMSIKLASLHSRSYDLRKIRVTRVESSSDAPPPPLQPVSQIDENVENAPEENLNLHEGNKDAFVENNTTNEEQMNATIEVREPITSETATIETDAALQSVQSDEKSEKTDLPSSVGKDASIDINSKYIDNKTDEIKIDIASPEKTSEAKDEVEVEVEVVVGPEVIAIDQEMEEIGKNENEEETPKPEVECNENNSVPEGTFGKQLEEADTENVTEVESCSKQALLDNNDKQVSDHEEDASQEETNIEEDSNPKNTVDDDEVEYSPVQNNTDFLNFDDEDENDAEEPDEDLSDTEEKRLIDNSGWSSRTKAVGKYLQNMFNKEEENGRKALRMNSLLNGKTRKEASRMFFETLVLKTKDYIHVEQSDAFENIEILPRSKLLKSDF</sequence>
<feature type="region of interest" description="Disordered" evidence="7">
    <location>
        <begin position="887"/>
        <end position="924"/>
    </location>
</feature>
<dbReference type="Gene3D" id="1.10.10.580">
    <property type="entry name" value="Structural maintenance of chromosome 1. Chain E"/>
    <property type="match status" value="1"/>
</dbReference>
<feature type="compositionally biased region" description="Acidic residues" evidence="7">
    <location>
        <begin position="1210"/>
        <end position="1224"/>
    </location>
</feature>
<dbReference type="InterPro" id="IPR039781">
    <property type="entry name" value="Rad21/Rec8-like"/>
</dbReference>
<feature type="domain" description="Rad21/Rec8-like protein C-terminal eukaryotic" evidence="8">
    <location>
        <begin position="1304"/>
        <end position="1353"/>
    </location>
</feature>
<dbReference type="GO" id="GO:1990414">
    <property type="term" value="P:replication-born double-strand break repair via sister chromatid exchange"/>
    <property type="evidence" value="ECO:0000318"/>
    <property type="project" value="GO_Central"/>
</dbReference>
<keyword evidence="3" id="KW-0498">Mitosis</keyword>
<dbReference type="InterPro" id="IPR023093">
    <property type="entry name" value="ScpA-like_C"/>
</dbReference>
<reference evidence="10 11" key="1">
    <citation type="journal article" date="2017" name="Nat. Commun.">
        <title>Genome assembly with in vitro proximity ligation data and whole-genome triplication in lettuce.</title>
        <authorList>
            <person name="Reyes-Chin-Wo S."/>
            <person name="Wang Z."/>
            <person name="Yang X."/>
            <person name="Kozik A."/>
            <person name="Arikit S."/>
            <person name="Song C."/>
            <person name="Xia L."/>
            <person name="Froenicke L."/>
            <person name="Lavelle D.O."/>
            <person name="Truco M.J."/>
            <person name="Xia R."/>
            <person name="Zhu S."/>
            <person name="Xu C."/>
            <person name="Xu H."/>
            <person name="Xu X."/>
            <person name="Cox K."/>
            <person name="Korf I."/>
            <person name="Meyers B.C."/>
            <person name="Michelmore R.W."/>
        </authorList>
    </citation>
    <scope>NUCLEOTIDE SEQUENCE [LARGE SCALE GENOMIC DNA]</scope>
    <source>
        <strain evidence="11">cv. Salinas</strain>
        <tissue evidence="10">Seedlings</tissue>
    </source>
</reference>
<dbReference type="EMBL" id="NBSK02000009">
    <property type="protein sequence ID" value="KAJ0186855.1"/>
    <property type="molecule type" value="Genomic_DNA"/>
</dbReference>
<feature type="domain" description="Rad21/Rec8-like protein N-terminal" evidence="9">
    <location>
        <begin position="1"/>
        <end position="101"/>
    </location>
</feature>
<evidence type="ECO:0000259" key="8">
    <source>
        <dbReference type="Pfam" id="PF04824"/>
    </source>
</evidence>
<dbReference type="GO" id="GO:0008278">
    <property type="term" value="C:cohesin complex"/>
    <property type="evidence" value="ECO:0000318"/>
    <property type="project" value="GO_Central"/>
</dbReference>
<comment type="caution">
    <text evidence="10">The sequence shown here is derived from an EMBL/GenBank/DDBJ whole genome shotgun (WGS) entry which is preliminary data.</text>
</comment>
<dbReference type="FunFam" id="1.10.10.580:FF:000002">
    <property type="entry name" value="Sister chromatid cohesion 1 protein 4"/>
    <property type="match status" value="1"/>
</dbReference>
<feature type="compositionally biased region" description="Polar residues" evidence="7">
    <location>
        <begin position="194"/>
        <end position="210"/>
    </location>
</feature>
<dbReference type="GO" id="GO:0003682">
    <property type="term" value="F:chromatin binding"/>
    <property type="evidence" value="ECO:0000318"/>
    <property type="project" value="GO_Central"/>
</dbReference>
<feature type="compositionally biased region" description="Low complexity" evidence="7">
    <location>
        <begin position="246"/>
        <end position="259"/>
    </location>
</feature>
<name>A0A9R1UGY8_LACSA</name>
<keyword evidence="3" id="KW-0131">Cell cycle</keyword>
<gene>
    <name evidence="10" type="ORF">LSAT_V11C900485840</name>
</gene>
<feature type="region of interest" description="Disordered" evidence="7">
    <location>
        <begin position="1070"/>
        <end position="1092"/>
    </location>
</feature>
<feature type="compositionally biased region" description="Low complexity" evidence="7">
    <location>
        <begin position="332"/>
        <end position="342"/>
    </location>
</feature>
<dbReference type="GO" id="GO:0007059">
    <property type="term" value="P:chromosome segregation"/>
    <property type="evidence" value="ECO:0007669"/>
    <property type="project" value="UniProtKB-KW"/>
</dbReference>
<proteinExistence type="inferred from homology"/>
<organism evidence="10 11">
    <name type="scientific">Lactuca sativa</name>
    <name type="common">Garden lettuce</name>
    <dbReference type="NCBI Taxonomy" id="4236"/>
    <lineage>
        <taxon>Eukaryota</taxon>
        <taxon>Viridiplantae</taxon>
        <taxon>Streptophyta</taxon>
        <taxon>Embryophyta</taxon>
        <taxon>Tracheophyta</taxon>
        <taxon>Spermatophyta</taxon>
        <taxon>Magnoliopsida</taxon>
        <taxon>eudicotyledons</taxon>
        <taxon>Gunneridae</taxon>
        <taxon>Pentapetalae</taxon>
        <taxon>asterids</taxon>
        <taxon>campanulids</taxon>
        <taxon>Asterales</taxon>
        <taxon>Asteraceae</taxon>
        <taxon>Cichorioideae</taxon>
        <taxon>Cichorieae</taxon>
        <taxon>Lactucinae</taxon>
        <taxon>Lactuca</taxon>
    </lineage>
</organism>